<keyword evidence="2" id="KW-1185">Reference proteome</keyword>
<gene>
    <name evidence="1" type="ORF">FB45DRAFT_1060664</name>
</gene>
<sequence>MTDLSPALPQELERDIFELAAYIDPPSVPTMMLVAHRVKIWVKTLRFRVVMLYGSSWIGTKSNYPFGDDDKFSRLLAIPPATLRKSARHLCIHHVSLQVASYILSTCDNLQDLHLYPGDYASLLDTVGKLPLRRLHCDLHYLFSDPAHHLTHSLFSNITHLECFDRVARPPLPSYWAGLTNIPHLTHLSFYEPEFLPLVPQTLRDGASLQVLLFQINLDEEVGAGIVIPTRDPRFVQMILPMEDLEYTRDWLNGAVTGRDFWSRAEEHIRRRIVGEVTTYVMDGSIKFPVVEQ</sequence>
<name>A0AAD7BPG1_9AGAR</name>
<evidence type="ECO:0000313" key="1">
    <source>
        <dbReference type="EMBL" id="KAJ7626182.1"/>
    </source>
</evidence>
<comment type="caution">
    <text evidence="1">The sequence shown here is derived from an EMBL/GenBank/DDBJ whole genome shotgun (WGS) entry which is preliminary data.</text>
</comment>
<evidence type="ECO:0000313" key="2">
    <source>
        <dbReference type="Proteomes" id="UP001221142"/>
    </source>
</evidence>
<dbReference type="EMBL" id="JARKIF010000012">
    <property type="protein sequence ID" value="KAJ7626182.1"/>
    <property type="molecule type" value="Genomic_DNA"/>
</dbReference>
<reference evidence="1" key="1">
    <citation type="submission" date="2023-03" db="EMBL/GenBank/DDBJ databases">
        <title>Massive genome expansion in bonnet fungi (Mycena s.s.) driven by repeated elements and novel gene families across ecological guilds.</title>
        <authorList>
            <consortium name="Lawrence Berkeley National Laboratory"/>
            <person name="Harder C.B."/>
            <person name="Miyauchi S."/>
            <person name="Viragh M."/>
            <person name="Kuo A."/>
            <person name="Thoen E."/>
            <person name="Andreopoulos B."/>
            <person name="Lu D."/>
            <person name="Skrede I."/>
            <person name="Drula E."/>
            <person name="Henrissat B."/>
            <person name="Morin E."/>
            <person name="Kohler A."/>
            <person name="Barry K."/>
            <person name="LaButti K."/>
            <person name="Morin E."/>
            <person name="Salamov A."/>
            <person name="Lipzen A."/>
            <person name="Mereny Z."/>
            <person name="Hegedus B."/>
            <person name="Baldrian P."/>
            <person name="Stursova M."/>
            <person name="Weitz H."/>
            <person name="Taylor A."/>
            <person name="Grigoriev I.V."/>
            <person name="Nagy L.G."/>
            <person name="Martin F."/>
            <person name="Kauserud H."/>
        </authorList>
    </citation>
    <scope>NUCLEOTIDE SEQUENCE</scope>
    <source>
        <strain evidence="1">9284</strain>
    </source>
</reference>
<proteinExistence type="predicted"/>
<accession>A0AAD7BPG1</accession>
<protein>
    <submittedName>
        <fullName evidence="1">Uncharacterized protein</fullName>
    </submittedName>
</protein>
<dbReference type="SUPFAM" id="SSF52047">
    <property type="entry name" value="RNI-like"/>
    <property type="match status" value="1"/>
</dbReference>
<dbReference type="Proteomes" id="UP001221142">
    <property type="component" value="Unassembled WGS sequence"/>
</dbReference>
<dbReference type="AlphaFoldDB" id="A0AAD7BPG1"/>
<organism evidence="1 2">
    <name type="scientific">Roridomyces roridus</name>
    <dbReference type="NCBI Taxonomy" id="1738132"/>
    <lineage>
        <taxon>Eukaryota</taxon>
        <taxon>Fungi</taxon>
        <taxon>Dikarya</taxon>
        <taxon>Basidiomycota</taxon>
        <taxon>Agaricomycotina</taxon>
        <taxon>Agaricomycetes</taxon>
        <taxon>Agaricomycetidae</taxon>
        <taxon>Agaricales</taxon>
        <taxon>Marasmiineae</taxon>
        <taxon>Mycenaceae</taxon>
        <taxon>Roridomyces</taxon>
    </lineage>
</organism>